<evidence type="ECO:0000313" key="8">
    <source>
        <dbReference type="Proteomes" id="UP000185568"/>
    </source>
</evidence>
<dbReference type="EMBL" id="MSDU01000003">
    <property type="protein sequence ID" value="OLN24233.1"/>
    <property type="molecule type" value="Genomic_DNA"/>
</dbReference>
<dbReference type="GO" id="GO:0005886">
    <property type="term" value="C:plasma membrane"/>
    <property type="evidence" value="ECO:0007669"/>
    <property type="project" value="UniProtKB-SubCell"/>
</dbReference>
<dbReference type="PANTHER" id="PTHR22550">
    <property type="entry name" value="SPORE GERMINATION PROTEIN"/>
    <property type="match status" value="1"/>
</dbReference>
<feature type="transmembrane region" description="Helical" evidence="6">
    <location>
        <begin position="339"/>
        <end position="365"/>
    </location>
</feature>
<dbReference type="STRING" id="1714264.BTO30_00915"/>
<accession>A0A1Q8QA61</accession>
<dbReference type="GO" id="GO:0009847">
    <property type="term" value="P:spore germination"/>
    <property type="evidence" value="ECO:0007669"/>
    <property type="project" value="UniProtKB-UniRule"/>
</dbReference>
<feature type="region of interest" description="Disordered" evidence="5">
    <location>
        <begin position="447"/>
        <end position="466"/>
    </location>
</feature>
<evidence type="ECO:0000313" key="7">
    <source>
        <dbReference type="EMBL" id="OLN24233.1"/>
    </source>
</evidence>
<dbReference type="PANTHER" id="PTHR22550:SF5">
    <property type="entry name" value="LEUCINE ZIPPER PROTEIN 4"/>
    <property type="match status" value="1"/>
</dbReference>
<gene>
    <name evidence="7" type="ORF">BTO30_00915</name>
</gene>
<comment type="similarity">
    <text evidence="2 4">Belongs to the GerABKA family.</text>
</comment>
<reference evidence="7 8" key="1">
    <citation type="submission" date="2016-12" db="EMBL/GenBank/DDBJ databases">
        <title>Domibacillus antri genome sequencing.</title>
        <authorList>
            <person name="Verma A."/>
            <person name="Krishnamurthi S."/>
        </authorList>
    </citation>
    <scope>NUCLEOTIDE SEQUENCE [LARGE SCALE GENOMIC DNA]</scope>
    <source>
        <strain evidence="7 8">XD80</strain>
    </source>
</reference>
<evidence type="ECO:0000256" key="6">
    <source>
        <dbReference type="SAM" id="Phobius"/>
    </source>
</evidence>
<feature type="compositionally biased region" description="Basic and acidic residues" evidence="5">
    <location>
        <begin position="453"/>
        <end position="466"/>
    </location>
</feature>
<protein>
    <submittedName>
        <fullName evidence="7">Spore germination protein</fullName>
    </submittedName>
</protein>
<keyword evidence="6" id="KW-1133">Transmembrane helix</keyword>
<comment type="subcellular location">
    <subcellularLocation>
        <location evidence="4">Cell membrane</location>
    </subcellularLocation>
    <subcellularLocation>
        <location evidence="1">Membrane</location>
        <topology evidence="1">Multi-pass membrane protein</topology>
    </subcellularLocation>
</comment>
<dbReference type="AlphaFoldDB" id="A0A1Q8QA61"/>
<feature type="transmembrane region" description="Helical" evidence="6">
    <location>
        <begin position="258"/>
        <end position="280"/>
    </location>
</feature>
<evidence type="ECO:0000256" key="2">
    <source>
        <dbReference type="ARBA" id="ARBA00005278"/>
    </source>
</evidence>
<dbReference type="Proteomes" id="UP000185568">
    <property type="component" value="Unassembled WGS sequence"/>
</dbReference>
<organism evidence="7 8">
    <name type="scientific">Domibacillus antri</name>
    <dbReference type="NCBI Taxonomy" id="1714264"/>
    <lineage>
        <taxon>Bacteria</taxon>
        <taxon>Bacillati</taxon>
        <taxon>Bacillota</taxon>
        <taxon>Bacilli</taxon>
        <taxon>Bacillales</taxon>
        <taxon>Bacillaceae</taxon>
        <taxon>Domibacillus</taxon>
    </lineage>
</organism>
<evidence type="ECO:0000256" key="3">
    <source>
        <dbReference type="ARBA" id="ARBA00023136"/>
    </source>
</evidence>
<proteinExistence type="inferred from homology"/>
<dbReference type="InterPro" id="IPR004995">
    <property type="entry name" value="Spore_Ger"/>
</dbReference>
<evidence type="ECO:0000256" key="4">
    <source>
        <dbReference type="PIRNR" id="PIRNR005690"/>
    </source>
</evidence>
<keyword evidence="8" id="KW-1185">Reference proteome</keyword>
<evidence type="ECO:0000256" key="1">
    <source>
        <dbReference type="ARBA" id="ARBA00004141"/>
    </source>
</evidence>
<name>A0A1Q8QA61_9BACI</name>
<dbReference type="PIRSF" id="PIRSF005690">
    <property type="entry name" value="GerBA"/>
    <property type="match status" value="1"/>
</dbReference>
<keyword evidence="3 4" id="KW-0472">Membrane</keyword>
<comment type="caution">
    <text evidence="7">The sequence shown here is derived from an EMBL/GenBank/DDBJ whole genome shotgun (WGS) entry which is preliminary data.</text>
</comment>
<keyword evidence="6" id="KW-0812">Transmembrane</keyword>
<dbReference type="InterPro" id="IPR050768">
    <property type="entry name" value="UPF0353/GerABKA_families"/>
</dbReference>
<dbReference type="Pfam" id="PF03323">
    <property type="entry name" value="GerA"/>
    <property type="match status" value="1"/>
</dbReference>
<feature type="transmembrane region" description="Helical" evidence="6">
    <location>
        <begin position="385"/>
        <end position="409"/>
    </location>
</feature>
<evidence type="ECO:0000256" key="5">
    <source>
        <dbReference type="SAM" id="MobiDB-lite"/>
    </source>
</evidence>
<sequence length="466" mass="52233">MLGDADDVKQRKFSFGKTAGIALYLVTLVDSLRVEEHILRPLAENKSKNPEDALTAIERDDAADYEAAMNALLIGKTLVFFEGRTACLICGTERTALRTITEPLNEKIVRGAHDGFVENLNTNLFLLRKRVQSKELVIEFAEKGERAKKQIAIVYEKEIANPELVKEIKRRVDSINAEMIYSAGHIEQMIEDSTLSPFPQFLSTERPDRVAANIMEGRIAILNDGTPTCIIAPVNFITFYQSPDDYTSRPLSGSFYRLLRLFAFFIAVLLPAFYIAVTSFHLEVVPGDLIVQMKGSVADIPYPTIVEALFMEMTIELIREAGIRLPSPIGQTIGIVGGLVIGDAVVSAGLVSNFTLIVVALTAIASYVVPSTEMNMTIRLLRFPFMVSASLFGFYGLIFIMMVIVIHLCKLESLKTPYFAPFAPLRWKDLKDTFIRRAIWKQKTRPTDSMPLDETKEEGSREWMKE</sequence>